<dbReference type="GO" id="GO:0004601">
    <property type="term" value="F:peroxidase activity"/>
    <property type="evidence" value="ECO:0007669"/>
    <property type="project" value="UniProtKB-KW"/>
</dbReference>
<feature type="region of interest" description="Disordered" evidence="1">
    <location>
        <begin position="15"/>
        <end position="34"/>
    </location>
</feature>
<dbReference type="AlphaFoldDB" id="A0A9W9IPE7"/>
<reference evidence="2" key="1">
    <citation type="submission" date="2022-11" db="EMBL/GenBank/DDBJ databases">
        <authorList>
            <person name="Petersen C."/>
        </authorList>
    </citation>
    <scope>NUCLEOTIDE SEQUENCE</scope>
    <source>
        <strain evidence="2">IBT 20477</strain>
    </source>
</reference>
<comment type="caution">
    <text evidence="2">The sequence shown here is derived from an EMBL/GenBank/DDBJ whole genome shotgun (WGS) entry which is preliminary data.</text>
</comment>
<keyword evidence="3" id="KW-1185">Reference proteome</keyword>
<accession>A0A9W9IPE7</accession>
<evidence type="ECO:0000256" key="1">
    <source>
        <dbReference type="SAM" id="MobiDB-lite"/>
    </source>
</evidence>
<sequence>MFVGGDGPGIDAIVGQRLSHDPPRSIGLPGGSDPTEARMELDSWVIHGGGRILFHTFYRGAENLPYGSTGLPFAPYIHDLN</sequence>
<dbReference type="EMBL" id="JAPQKQ010000009">
    <property type="protein sequence ID" value="KAJ5181609.1"/>
    <property type="molecule type" value="Genomic_DNA"/>
</dbReference>
<keyword evidence="2" id="KW-0575">Peroxidase</keyword>
<protein>
    <submittedName>
        <fullName evidence="2">Dyp-type peroxidase</fullName>
    </submittedName>
</protein>
<evidence type="ECO:0000313" key="3">
    <source>
        <dbReference type="Proteomes" id="UP001150942"/>
    </source>
</evidence>
<name>A0A9W9IPE7_9EURO</name>
<organism evidence="2 3">
    <name type="scientific">Penicillium cf. viridicatum</name>
    <dbReference type="NCBI Taxonomy" id="2972119"/>
    <lineage>
        <taxon>Eukaryota</taxon>
        <taxon>Fungi</taxon>
        <taxon>Dikarya</taxon>
        <taxon>Ascomycota</taxon>
        <taxon>Pezizomycotina</taxon>
        <taxon>Eurotiomycetes</taxon>
        <taxon>Eurotiomycetidae</taxon>
        <taxon>Eurotiales</taxon>
        <taxon>Aspergillaceae</taxon>
        <taxon>Penicillium</taxon>
    </lineage>
</organism>
<gene>
    <name evidence="2" type="ORF">N7449_011756</name>
</gene>
<evidence type="ECO:0000313" key="2">
    <source>
        <dbReference type="EMBL" id="KAJ5181609.1"/>
    </source>
</evidence>
<proteinExistence type="predicted"/>
<dbReference type="OrthoDB" id="3207336at2759"/>
<dbReference type="Proteomes" id="UP001150942">
    <property type="component" value="Unassembled WGS sequence"/>
</dbReference>
<keyword evidence="2" id="KW-0560">Oxidoreductase</keyword>
<reference evidence="2" key="2">
    <citation type="journal article" date="2023" name="IMA Fungus">
        <title>Comparative genomic study of the Penicillium genus elucidates a diverse pangenome and 15 lateral gene transfer events.</title>
        <authorList>
            <person name="Petersen C."/>
            <person name="Sorensen T."/>
            <person name="Nielsen M.R."/>
            <person name="Sondergaard T.E."/>
            <person name="Sorensen J.L."/>
            <person name="Fitzpatrick D.A."/>
            <person name="Frisvad J.C."/>
            <person name="Nielsen K.L."/>
        </authorList>
    </citation>
    <scope>NUCLEOTIDE SEQUENCE</scope>
    <source>
        <strain evidence="2">IBT 20477</strain>
    </source>
</reference>